<evidence type="ECO:0000256" key="2">
    <source>
        <dbReference type="ARBA" id="ARBA00006219"/>
    </source>
</evidence>
<evidence type="ECO:0000256" key="3">
    <source>
        <dbReference type="ARBA" id="ARBA00022490"/>
    </source>
</evidence>
<evidence type="ECO:0000256" key="5">
    <source>
        <dbReference type="ARBA" id="ARBA00022777"/>
    </source>
</evidence>
<keyword evidence="5" id="KW-0418">Kinase</keyword>
<comment type="catalytic activity">
    <reaction evidence="6">
        <text>(5R)-5-hydroxy-L-lysine + GTP = (5R)-5-phosphooxy-L-lysine + GDP + H(+)</text>
        <dbReference type="Rhea" id="RHEA:19049"/>
        <dbReference type="ChEBI" id="CHEBI:15378"/>
        <dbReference type="ChEBI" id="CHEBI:37565"/>
        <dbReference type="ChEBI" id="CHEBI:57882"/>
        <dbReference type="ChEBI" id="CHEBI:58189"/>
        <dbReference type="ChEBI" id="CHEBI:58357"/>
        <dbReference type="EC" id="2.7.1.81"/>
    </reaction>
</comment>
<organism evidence="11 12">
    <name type="scientific">Ranatra chinensis</name>
    <dbReference type="NCBI Taxonomy" id="642074"/>
    <lineage>
        <taxon>Eukaryota</taxon>
        <taxon>Metazoa</taxon>
        <taxon>Ecdysozoa</taxon>
        <taxon>Arthropoda</taxon>
        <taxon>Hexapoda</taxon>
        <taxon>Insecta</taxon>
        <taxon>Pterygota</taxon>
        <taxon>Neoptera</taxon>
        <taxon>Paraneoptera</taxon>
        <taxon>Hemiptera</taxon>
        <taxon>Heteroptera</taxon>
        <taxon>Panheteroptera</taxon>
        <taxon>Nepomorpha</taxon>
        <taxon>Nepidae</taxon>
        <taxon>Ranatrinae</taxon>
        <taxon>Ranatra</taxon>
    </lineage>
</organism>
<evidence type="ECO:0000256" key="4">
    <source>
        <dbReference type="ARBA" id="ARBA00022679"/>
    </source>
</evidence>
<evidence type="ECO:0000256" key="1">
    <source>
        <dbReference type="ARBA" id="ARBA00004496"/>
    </source>
</evidence>
<comment type="similarity">
    <text evidence="2">Belongs to the aminoglycoside phosphotransferase family.</text>
</comment>
<dbReference type="EMBL" id="JBFDAA010000008">
    <property type="protein sequence ID" value="KAL1129908.1"/>
    <property type="molecule type" value="Genomic_DNA"/>
</dbReference>
<protein>
    <recommendedName>
        <fullName evidence="9">Hydroxylysine kinase</fullName>
        <ecNumber evidence="8">2.7.1.81</ecNumber>
    </recommendedName>
</protein>
<evidence type="ECO:0000313" key="11">
    <source>
        <dbReference type="EMBL" id="KAL1129908.1"/>
    </source>
</evidence>
<reference evidence="11 12" key="1">
    <citation type="submission" date="2024-07" db="EMBL/GenBank/DDBJ databases">
        <title>Chromosome-level genome assembly of the water stick insect Ranatra chinensis (Heteroptera: Nepidae).</title>
        <authorList>
            <person name="Liu X."/>
        </authorList>
    </citation>
    <scope>NUCLEOTIDE SEQUENCE [LARGE SCALE GENOMIC DNA]</scope>
    <source>
        <strain evidence="11">Cailab_2021Rc</strain>
        <tissue evidence="11">Muscle</tissue>
    </source>
</reference>
<evidence type="ECO:0000259" key="10">
    <source>
        <dbReference type="Pfam" id="PF01636"/>
    </source>
</evidence>
<name>A0ABD0Z1A5_9HEMI</name>
<accession>A0ABD0Z1A5</accession>
<evidence type="ECO:0000256" key="9">
    <source>
        <dbReference type="ARBA" id="ARBA00040505"/>
    </source>
</evidence>
<dbReference type="InterPro" id="IPR050249">
    <property type="entry name" value="Pseudomonas-type_ThrB"/>
</dbReference>
<comment type="caution">
    <text evidence="11">The sequence shown here is derived from an EMBL/GenBank/DDBJ whole genome shotgun (WGS) entry which is preliminary data.</text>
</comment>
<dbReference type="GO" id="GO:0047992">
    <property type="term" value="F:hydroxylysine kinase activity"/>
    <property type="evidence" value="ECO:0007669"/>
    <property type="project" value="UniProtKB-EC"/>
</dbReference>
<keyword evidence="4" id="KW-0808">Transferase</keyword>
<evidence type="ECO:0000313" key="12">
    <source>
        <dbReference type="Proteomes" id="UP001558652"/>
    </source>
</evidence>
<comment type="subcellular location">
    <subcellularLocation>
        <location evidence="1">Cytoplasm</location>
    </subcellularLocation>
</comment>
<evidence type="ECO:0000256" key="8">
    <source>
        <dbReference type="ARBA" id="ARBA00038873"/>
    </source>
</evidence>
<evidence type="ECO:0000256" key="7">
    <source>
        <dbReference type="ARBA" id="ARBA00037368"/>
    </source>
</evidence>
<feature type="domain" description="Aminoglycoside phosphotransferase" evidence="10">
    <location>
        <begin position="35"/>
        <end position="93"/>
    </location>
</feature>
<dbReference type="InterPro" id="IPR002575">
    <property type="entry name" value="Aminoglycoside_PTrfase"/>
</dbReference>
<sequence length="190" mass="21901">MVERSSLWALQNCLMIRNLIYVIEDPEKKSLVLHVLNQFDQLVLPKIDCLEKGIIHGDFNEHNIIVEDDKVISLIDFGDSQYAPVLFEIAICLCYIILQGQHFEMCKHVLEGLKTRRILTSLEITLLKISICARLCQSLVLGLYTYSKDPNNKYVLSSQINGWKQLQMLVPMEQAVLENSWNLEGHNENQ</sequence>
<dbReference type="PANTHER" id="PTHR21064">
    <property type="entry name" value="AMINOGLYCOSIDE PHOSPHOTRANSFERASE DOMAIN-CONTAINING PROTEIN-RELATED"/>
    <property type="match status" value="1"/>
</dbReference>
<evidence type="ECO:0000256" key="6">
    <source>
        <dbReference type="ARBA" id="ARBA00036820"/>
    </source>
</evidence>
<dbReference type="SUPFAM" id="SSF56112">
    <property type="entry name" value="Protein kinase-like (PK-like)"/>
    <property type="match status" value="1"/>
</dbReference>
<dbReference type="InterPro" id="IPR011009">
    <property type="entry name" value="Kinase-like_dom_sf"/>
</dbReference>
<dbReference type="AlphaFoldDB" id="A0ABD0Z1A5"/>
<keyword evidence="12" id="KW-1185">Reference proteome</keyword>
<dbReference type="Proteomes" id="UP001558652">
    <property type="component" value="Unassembled WGS sequence"/>
</dbReference>
<proteinExistence type="inferred from homology"/>
<dbReference type="Pfam" id="PF01636">
    <property type="entry name" value="APH"/>
    <property type="match status" value="1"/>
</dbReference>
<keyword evidence="3" id="KW-0963">Cytoplasm</keyword>
<comment type="function">
    <text evidence="7">Catalyzes the GTP-dependent phosphorylation of 5-hydroxy-L-lysine.</text>
</comment>
<dbReference type="PANTHER" id="PTHR21064:SF1">
    <property type="entry name" value="HYDROXYLYSINE KINASE"/>
    <property type="match status" value="1"/>
</dbReference>
<dbReference type="GO" id="GO:0005737">
    <property type="term" value="C:cytoplasm"/>
    <property type="evidence" value="ECO:0007669"/>
    <property type="project" value="UniProtKB-SubCell"/>
</dbReference>
<dbReference type="EC" id="2.7.1.81" evidence="8"/>
<gene>
    <name evidence="11" type="ORF">AAG570_012852</name>
</gene>
<dbReference type="Gene3D" id="3.90.1200.10">
    <property type="match status" value="1"/>
</dbReference>